<comment type="caution">
    <text evidence="8">The sequence shown here is derived from an EMBL/GenBank/DDBJ whole genome shotgun (WGS) entry which is preliminary data.</text>
</comment>
<evidence type="ECO:0000256" key="6">
    <source>
        <dbReference type="SAM" id="Phobius"/>
    </source>
</evidence>
<accession>A0A5M6CUI0</accession>
<gene>
    <name evidence="8" type="ORF">FYK55_26005</name>
</gene>
<evidence type="ECO:0000259" key="7">
    <source>
        <dbReference type="Pfam" id="PF04932"/>
    </source>
</evidence>
<feature type="transmembrane region" description="Helical" evidence="6">
    <location>
        <begin position="418"/>
        <end position="437"/>
    </location>
</feature>
<feature type="transmembrane region" description="Helical" evidence="6">
    <location>
        <begin position="227"/>
        <end position="247"/>
    </location>
</feature>
<dbReference type="GO" id="GO:0016020">
    <property type="term" value="C:membrane"/>
    <property type="evidence" value="ECO:0007669"/>
    <property type="project" value="UniProtKB-SubCell"/>
</dbReference>
<feature type="transmembrane region" description="Helical" evidence="6">
    <location>
        <begin position="180"/>
        <end position="199"/>
    </location>
</feature>
<feature type="transmembrane region" description="Helical" evidence="6">
    <location>
        <begin position="82"/>
        <end position="103"/>
    </location>
</feature>
<organism evidence="8 9">
    <name type="scientific">Roseiconus nitratireducens</name>
    <dbReference type="NCBI Taxonomy" id="2605748"/>
    <lineage>
        <taxon>Bacteria</taxon>
        <taxon>Pseudomonadati</taxon>
        <taxon>Planctomycetota</taxon>
        <taxon>Planctomycetia</taxon>
        <taxon>Pirellulales</taxon>
        <taxon>Pirellulaceae</taxon>
        <taxon>Roseiconus</taxon>
    </lineage>
</organism>
<reference evidence="8 9" key="1">
    <citation type="submission" date="2019-08" db="EMBL/GenBank/DDBJ databases">
        <authorList>
            <person name="Dhanesh K."/>
            <person name="Kumar G."/>
            <person name="Sasikala C."/>
            <person name="Venkata Ramana C."/>
        </authorList>
    </citation>
    <scope>NUCLEOTIDE SEQUENCE [LARGE SCALE GENOMIC DNA]</scope>
    <source>
        <strain evidence="8 9">JC645</strain>
    </source>
</reference>
<evidence type="ECO:0000256" key="4">
    <source>
        <dbReference type="ARBA" id="ARBA00023136"/>
    </source>
</evidence>
<protein>
    <submittedName>
        <fullName evidence="8">O-antigen ligase family protein</fullName>
    </submittedName>
</protein>
<feature type="transmembrane region" description="Helical" evidence="6">
    <location>
        <begin position="318"/>
        <end position="338"/>
    </location>
</feature>
<feature type="domain" description="O-antigen ligase-related" evidence="7">
    <location>
        <begin position="281"/>
        <end position="425"/>
    </location>
</feature>
<evidence type="ECO:0000313" key="8">
    <source>
        <dbReference type="EMBL" id="KAA5538894.1"/>
    </source>
</evidence>
<evidence type="ECO:0000313" key="9">
    <source>
        <dbReference type="Proteomes" id="UP000324479"/>
    </source>
</evidence>
<feature type="transmembrane region" description="Helical" evidence="6">
    <location>
        <begin position="21"/>
        <end position="41"/>
    </location>
</feature>
<sequence>MRDLKKQSFLRRDVASLIDTFVVLILALLPIATSFDFGGVLPWTQFVSAFAIAVLCGGYLLFVIATALRFAGRPPAQNTDWIATRVPISLVVLWLLGCSILAFQNASLPGNWVEWLSKGANRAYHDWMQPIWMILGQPAPNDHPISIHPDSTRHRLHFLLSLLPLLVLVALSISRQRRIAMLLALLMFGTTIHALYGVFTDLEIAGERLVVSTITTSFGRFVNRNNAALFLNLGIACGIGLITWRLFSMSLPDDDDMVDTSDLGDLIRDPATTIAACCIAANIAALFFCGSRGGILSTVFGFCVLIPLVSARKKLATAGGVIVACLVFALATVFSFGMELTTIRRISQVTPRQFLREISESTRIRHWHDSWAAAVDYLPFGSGGGTYRYAYLPYQDLGDNQTFANADNLYLELMVEQGVPGILLAAMLFGTVVFSLSRLRHSIFPIDRALCATGWFAVAVVGTNAIVDFGLLLSSNAYFFAILVSVIVARAALCPCVDSHATFEHPDDLATAQESSPWMRVTFCAVGLAASLFALGPLRSDALIDHAVAKGRMVLRSDPWSRDQLEPTLQLLNQLARSDSNADLDLSRARCLVHLARVEEIESMKLDTLADLEQATNATRLGRRSTGLLPEPPAIDTYTLAASTAVRALQENPLSVEARLVLIQTDFLPNREQTSLDLLRQISTLQTRNSDLHLRLAELAVVRNAPRLAESFLHQATTLRAANVPDAINLAIRSPTLELDRCISLSPASRRRSVHHVLALLKQTPNSSDRYHSFIKHSIDFLDCDAEPSRAARAKCHYLKSRALFEIDLPMQAEKANRLAIELVPTERTYHIGLILGLIKHGKFAAAMEAATAAEEALPEDSQLEQLIRHIEHQIDQNSASGTPNDNAGPVTGGDRVANVSQMLPSTANHARFAHPWC</sequence>
<name>A0A5M6CUI0_9BACT</name>
<evidence type="ECO:0000256" key="2">
    <source>
        <dbReference type="ARBA" id="ARBA00022692"/>
    </source>
</evidence>
<dbReference type="Pfam" id="PF04932">
    <property type="entry name" value="Wzy_C"/>
    <property type="match status" value="1"/>
</dbReference>
<feature type="compositionally biased region" description="Polar residues" evidence="5">
    <location>
        <begin position="876"/>
        <end position="886"/>
    </location>
</feature>
<feature type="region of interest" description="Disordered" evidence="5">
    <location>
        <begin position="875"/>
        <end position="897"/>
    </location>
</feature>
<keyword evidence="2 6" id="KW-0812">Transmembrane</keyword>
<evidence type="ECO:0000256" key="1">
    <source>
        <dbReference type="ARBA" id="ARBA00004141"/>
    </source>
</evidence>
<evidence type="ECO:0000256" key="3">
    <source>
        <dbReference type="ARBA" id="ARBA00022989"/>
    </source>
</evidence>
<evidence type="ECO:0000256" key="5">
    <source>
        <dbReference type="SAM" id="MobiDB-lite"/>
    </source>
</evidence>
<feature type="transmembrane region" description="Helical" evidence="6">
    <location>
        <begin position="267"/>
        <end position="288"/>
    </location>
</feature>
<proteinExistence type="predicted"/>
<keyword evidence="9" id="KW-1185">Reference proteome</keyword>
<dbReference type="InterPro" id="IPR007016">
    <property type="entry name" value="O-antigen_ligase-rel_domated"/>
</dbReference>
<dbReference type="PANTHER" id="PTHR37422">
    <property type="entry name" value="TEICHURONIC ACID BIOSYNTHESIS PROTEIN TUAE"/>
    <property type="match status" value="1"/>
</dbReference>
<dbReference type="AlphaFoldDB" id="A0A5M6CUI0"/>
<dbReference type="InterPro" id="IPR011990">
    <property type="entry name" value="TPR-like_helical_dom_sf"/>
</dbReference>
<feature type="transmembrane region" description="Helical" evidence="6">
    <location>
        <begin position="47"/>
        <end position="70"/>
    </location>
</feature>
<keyword evidence="3 6" id="KW-1133">Transmembrane helix</keyword>
<feature type="transmembrane region" description="Helical" evidence="6">
    <location>
        <begin position="156"/>
        <end position="173"/>
    </location>
</feature>
<feature type="transmembrane region" description="Helical" evidence="6">
    <location>
        <begin position="294"/>
        <end position="311"/>
    </location>
</feature>
<dbReference type="InterPro" id="IPR051533">
    <property type="entry name" value="WaaL-like"/>
</dbReference>
<dbReference type="Proteomes" id="UP000324479">
    <property type="component" value="Unassembled WGS sequence"/>
</dbReference>
<dbReference type="Gene3D" id="1.25.40.10">
    <property type="entry name" value="Tetratricopeptide repeat domain"/>
    <property type="match status" value="1"/>
</dbReference>
<dbReference type="EMBL" id="VWOX01000024">
    <property type="protein sequence ID" value="KAA5538894.1"/>
    <property type="molecule type" value="Genomic_DNA"/>
</dbReference>
<keyword evidence="4 6" id="KW-0472">Membrane</keyword>
<comment type="subcellular location">
    <subcellularLocation>
        <location evidence="1">Membrane</location>
        <topology evidence="1">Multi-pass membrane protein</topology>
    </subcellularLocation>
</comment>
<keyword evidence="8" id="KW-0436">Ligase</keyword>
<dbReference type="PANTHER" id="PTHR37422:SF23">
    <property type="entry name" value="TEICHURONIC ACID BIOSYNTHESIS PROTEIN TUAE"/>
    <property type="match status" value="1"/>
</dbReference>
<dbReference type="GO" id="GO:0016874">
    <property type="term" value="F:ligase activity"/>
    <property type="evidence" value="ECO:0007669"/>
    <property type="project" value="UniProtKB-KW"/>
</dbReference>
<feature type="transmembrane region" description="Helical" evidence="6">
    <location>
        <begin position="449"/>
        <end position="471"/>
    </location>
</feature>